<reference evidence="1 2" key="1">
    <citation type="submission" date="2019-08" db="EMBL/GenBank/DDBJ databases">
        <title>Hyperibacter terrae gen. nov., sp. nov. and Hyperibacter viscosus sp. nov., two new members in the family Rhodospirillaceae isolated from the rhizosphere of Hypericum perforatum.</title>
        <authorList>
            <person name="Noviana Z."/>
        </authorList>
    </citation>
    <scope>NUCLEOTIDE SEQUENCE [LARGE SCALE GENOMIC DNA]</scope>
    <source>
        <strain evidence="1 2">R5959</strain>
    </source>
</reference>
<dbReference type="AlphaFoldDB" id="A0A5J6MRB4"/>
<gene>
    <name evidence="1" type="ORF">FRZ61_01380</name>
</gene>
<dbReference type="EMBL" id="CP042582">
    <property type="protein sequence ID" value="QEX20222.1"/>
    <property type="molecule type" value="Genomic_DNA"/>
</dbReference>
<protein>
    <submittedName>
        <fullName evidence="1">Uncharacterized protein</fullName>
    </submittedName>
</protein>
<dbReference type="OrthoDB" id="8444236at2"/>
<dbReference type="RefSeq" id="WP_151114475.1">
    <property type="nucleotide sequence ID" value="NZ_CP042582.1"/>
</dbReference>
<keyword evidence="2" id="KW-1185">Reference proteome</keyword>
<sequence>MTDRLLEWMSFRRSGRVGDIASDLADTGATRRTVDDLATLGHIELLPGADWKIAPPVLAALPGRPDGGASAVLCGARTPGVLASLANACASAGVQLDTQAAAARPSVIRVMAGSNSGLAAVASAAGIPLQHDAALTLLACTPAIHDWPRTPCPMVAGRVETVRRFSRSRIGWIASTLAEATAARSGFFRIKRDWDWVSLLKTDVSECAYIDDRAGRLAAAAKLKAAAWTASSGALDLPGQLYPPAPIARALTLCTGFLPQYDAASRRISFAGVPPEILRLTLAITGLKLA</sequence>
<dbReference type="Proteomes" id="UP000325797">
    <property type="component" value="Chromosome"/>
</dbReference>
<proteinExistence type="predicted"/>
<evidence type="ECO:0000313" key="2">
    <source>
        <dbReference type="Proteomes" id="UP000325797"/>
    </source>
</evidence>
<name>A0A5J6MRB4_9PROT</name>
<accession>A0A5J6MRB4</accession>
<organism evidence="1 2">
    <name type="scientific">Hypericibacter adhaerens</name>
    <dbReference type="NCBI Taxonomy" id="2602016"/>
    <lineage>
        <taxon>Bacteria</taxon>
        <taxon>Pseudomonadati</taxon>
        <taxon>Pseudomonadota</taxon>
        <taxon>Alphaproteobacteria</taxon>
        <taxon>Rhodospirillales</taxon>
        <taxon>Dongiaceae</taxon>
        <taxon>Hypericibacter</taxon>
    </lineage>
</organism>
<dbReference type="KEGG" id="hadh:FRZ61_01380"/>
<evidence type="ECO:0000313" key="1">
    <source>
        <dbReference type="EMBL" id="QEX20222.1"/>
    </source>
</evidence>